<dbReference type="InterPro" id="IPR014044">
    <property type="entry name" value="CAP_dom"/>
</dbReference>
<keyword evidence="4" id="KW-1185">Reference proteome</keyword>
<dbReference type="PROSITE" id="PS01010">
    <property type="entry name" value="CRISP_2"/>
    <property type="match status" value="1"/>
</dbReference>
<sequence length="340" mass="37041">MVVAMAAFAMIVMATTTSAKQFSEDEKAAFVNLHNNARAAVGVGPVAWNDALAAQALQHARYCQTGHIPGPYGENLWWSYGAGTTGTPADAMSYWLAEKAKYYYDSNYCSAGELGCAHYTQVVWRRTAYVGCARVACNRNGLGTIIACNYFPLTIRESARSAEKLNWCVHAMERSAEAKMVVAMAAFAMIIMATTTTAQEFSANEKAVFVQLHNNARAAVGVGPVAWNDALAAQALQHASYCQTQHIPGPYGENLWWSYGAGTTGTPAQAMSYWVGERPYYDYRSNSCVGGECGHYTQVVWRRTAYVGCARVACNTNNGIGTIIACNYYPGGNIYNERPY</sequence>
<dbReference type="GO" id="GO:0005576">
    <property type="term" value="C:extracellular region"/>
    <property type="evidence" value="ECO:0007669"/>
    <property type="project" value="InterPro"/>
</dbReference>
<accession>A0A0E0AFF9</accession>
<dbReference type="FunFam" id="3.40.33.10:FF:000019">
    <property type="entry name" value="Pathogenesis-related protein 1"/>
    <property type="match status" value="2"/>
</dbReference>
<dbReference type="PANTHER" id="PTHR10334">
    <property type="entry name" value="CYSTEINE-RICH SECRETORY PROTEIN-RELATED"/>
    <property type="match status" value="1"/>
</dbReference>
<dbReference type="InterPro" id="IPR035940">
    <property type="entry name" value="CAP_sf"/>
</dbReference>
<feature type="signal peptide" evidence="1">
    <location>
        <begin position="1"/>
        <end position="19"/>
    </location>
</feature>
<keyword evidence="1" id="KW-0732">Signal</keyword>
<dbReference type="InterPro" id="IPR018244">
    <property type="entry name" value="Allrgn_V5/Tpx1_CS"/>
</dbReference>
<feature type="domain" description="SCP" evidence="2">
    <location>
        <begin position="25"/>
        <end position="158"/>
    </location>
</feature>
<reference evidence="3" key="2">
    <citation type="submission" date="2018-05" db="EMBL/GenBank/DDBJ databases">
        <title>OgluRS3 (Oryza glumaepatula Reference Sequence Version 3).</title>
        <authorList>
            <person name="Zhang J."/>
            <person name="Kudrna D."/>
            <person name="Lee S."/>
            <person name="Talag J."/>
            <person name="Welchert J."/>
            <person name="Wing R.A."/>
        </authorList>
    </citation>
    <scope>NUCLEOTIDE SEQUENCE [LARGE SCALE GENOMIC DNA]</scope>
</reference>
<evidence type="ECO:0000256" key="1">
    <source>
        <dbReference type="SAM" id="SignalP"/>
    </source>
</evidence>
<dbReference type="AlphaFoldDB" id="A0A0E0AFF9"/>
<dbReference type="SMART" id="SM00198">
    <property type="entry name" value="SCP"/>
    <property type="match status" value="2"/>
</dbReference>
<dbReference type="PROSITE" id="PS01009">
    <property type="entry name" value="CRISP_1"/>
    <property type="match status" value="1"/>
</dbReference>
<dbReference type="EnsemblPlants" id="OGLUM07G01650.1">
    <property type="protein sequence ID" value="OGLUM07G01650.1"/>
    <property type="gene ID" value="OGLUM07G01650"/>
</dbReference>
<evidence type="ECO:0000259" key="2">
    <source>
        <dbReference type="SMART" id="SM00198"/>
    </source>
</evidence>
<dbReference type="Gramene" id="OGLUM07G01650.1">
    <property type="protein sequence ID" value="OGLUM07G01650.1"/>
    <property type="gene ID" value="OGLUM07G01650"/>
</dbReference>
<dbReference type="InterPro" id="IPR001283">
    <property type="entry name" value="CRISP-related"/>
</dbReference>
<feature type="chain" id="PRO_5002353698" description="SCP domain-containing protein" evidence="1">
    <location>
        <begin position="20"/>
        <end position="340"/>
    </location>
</feature>
<evidence type="ECO:0000313" key="4">
    <source>
        <dbReference type="Proteomes" id="UP000026961"/>
    </source>
</evidence>
<evidence type="ECO:0000313" key="3">
    <source>
        <dbReference type="EnsemblPlants" id="OGLUM07G01650.1"/>
    </source>
</evidence>
<dbReference type="HOGENOM" id="CLU_035730_8_3_1"/>
<feature type="domain" description="SCP" evidence="2">
    <location>
        <begin position="204"/>
        <end position="336"/>
    </location>
</feature>
<dbReference type="Gene3D" id="3.40.33.10">
    <property type="entry name" value="CAP"/>
    <property type="match status" value="2"/>
</dbReference>
<organism evidence="3">
    <name type="scientific">Oryza glumipatula</name>
    <dbReference type="NCBI Taxonomy" id="40148"/>
    <lineage>
        <taxon>Eukaryota</taxon>
        <taxon>Viridiplantae</taxon>
        <taxon>Streptophyta</taxon>
        <taxon>Embryophyta</taxon>
        <taxon>Tracheophyta</taxon>
        <taxon>Spermatophyta</taxon>
        <taxon>Magnoliopsida</taxon>
        <taxon>Liliopsida</taxon>
        <taxon>Poales</taxon>
        <taxon>Poaceae</taxon>
        <taxon>BOP clade</taxon>
        <taxon>Oryzoideae</taxon>
        <taxon>Oryzeae</taxon>
        <taxon>Oryzinae</taxon>
        <taxon>Oryza</taxon>
    </lineage>
</organism>
<dbReference type="SUPFAM" id="SSF55797">
    <property type="entry name" value="PR-1-like"/>
    <property type="match status" value="2"/>
</dbReference>
<proteinExistence type="predicted"/>
<reference evidence="3" key="1">
    <citation type="submission" date="2015-04" db="UniProtKB">
        <authorList>
            <consortium name="EnsemblPlants"/>
        </authorList>
    </citation>
    <scope>IDENTIFICATION</scope>
</reference>
<dbReference type="PRINTS" id="PR00837">
    <property type="entry name" value="V5TPXLIKE"/>
</dbReference>
<protein>
    <recommendedName>
        <fullName evidence="2">SCP domain-containing protein</fullName>
    </recommendedName>
</protein>
<dbReference type="Pfam" id="PF00188">
    <property type="entry name" value="CAP"/>
    <property type="match status" value="2"/>
</dbReference>
<name>A0A0E0AFF9_9ORYZ</name>
<dbReference type="eggNOG" id="KOG3017">
    <property type="taxonomic scope" value="Eukaryota"/>
</dbReference>
<dbReference type="STRING" id="40148.A0A0E0AFF9"/>
<dbReference type="Proteomes" id="UP000026961">
    <property type="component" value="Chromosome 7"/>
</dbReference>